<comment type="caution">
    <text evidence="1">The sequence shown here is derived from an EMBL/GenBank/DDBJ whole genome shotgun (WGS) entry which is preliminary data.</text>
</comment>
<dbReference type="Gene3D" id="1.25.40.10">
    <property type="entry name" value="Tetratricopeptide repeat domain"/>
    <property type="match status" value="2"/>
</dbReference>
<dbReference type="Proteomes" id="UP001215280">
    <property type="component" value="Unassembled WGS sequence"/>
</dbReference>
<evidence type="ECO:0000313" key="1">
    <source>
        <dbReference type="EMBL" id="KAJ7760908.1"/>
    </source>
</evidence>
<dbReference type="AlphaFoldDB" id="A0AAD7NI25"/>
<dbReference type="InterPro" id="IPR011990">
    <property type="entry name" value="TPR-like_helical_dom_sf"/>
</dbReference>
<protein>
    <recommendedName>
        <fullName evidence="3">TPR-like protein</fullName>
    </recommendedName>
</protein>
<evidence type="ECO:0008006" key="3">
    <source>
        <dbReference type="Google" id="ProtNLM"/>
    </source>
</evidence>
<gene>
    <name evidence="1" type="ORF">DFH07DRAFT_771696</name>
</gene>
<keyword evidence="2" id="KW-1185">Reference proteome</keyword>
<sequence>MKDLESALQKFQEAVDLTPEDHLNRASQLHSLAASFIDRYWRLGDLQDLEAALQKHKDDIDLTPVDHTERANRLHGLAMSYGTWYQRLGDMKDLESAIQKSQEVADMTRRDHPDRAMFGELKDLEATVQKFQEAVDITPPDHPDRAGQLQSLATLFMEQYRSVGDVRDLQDALQKCREAVDLTPGDHPDRQAGYMALLWASFSKEFQPLYCPAAYSAAFNLLPKLLWMGHTITVRQDAIRWLDIGGTASAATQISLALSKPISAVEFFEQGVATTFQQMLQLRPDLDILPSEYAEKLQKLSYELYSGRADDPSRIARERTELLQDIRKH</sequence>
<reference evidence="1" key="1">
    <citation type="submission" date="2023-03" db="EMBL/GenBank/DDBJ databases">
        <title>Massive genome expansion in bonnet fungi (Mycena s.s.) driven by repeated elements and novel gene families across ecological guilds.</title>
        <authorList>
            <consortium name="Lawrence Berkeley National Laboratory"/>
            <person name="Harder C.B."/>
            <person name="Miyauchi S."/>
            <person name="Viragh M."/>
            <person name="Kuo A."/>
            <person name="Thoen E."/>
            <person name="Andreopoulos B."/>
            <person name="Lu D."/>
            <person name="Skrede I."/>
            <person name="Drula E."/>
            <person name="Henrissat B."/>
            <person name="Morin E."/>
            <person name="Kohler A."/>
            <person name="Barry K."/>
            <person name="LaButti K."/>
            <person name="Morin E."/>
            <person name="Salamov A."/>
            <person name="Lipzen A."/>
            <person name="Mereny Z."/>
            <person name="Hegedus B."/>
            <person name="Baldrian P."/>
            <person name="Stursova M."/>
            <person name="Weitz H."/>
            <person name="Taylor A."/>
            <person name="Grigoriev I.V."/>
            <person name="Nagy L.G."/>
            <person name="Martin F."/>
            <person name="Kauserud H."/>
        </authorList>
    </citation>
    <scope>NUCLEOTIDE SEQUENCE</scope>
    <source>
        <strain evidence="1">CBHHK188m</strain>
    </source>
</reference>
<organism evidence="1 2">
    <name type="scientific">Mycena maculata</name>
    <dbReference type="NCBI Taxonomy" id="230809"/>
    <lineage>
        <taxon>Eukaryota</taxon>
        <taxon>Fungi</taxon>
        <taxon>Dikarya</taxon>
        <taxon>Basidiomycota</taxon>
        <taxon>Agaricomycotina</taxon>
        <taxon>Agaricomycetes</taxon>
        <taxon>Agaricomycetidae</taxon>
        <taxon>Agaricales</taxon>
        <taxon>Marasmiineae</taxon>
        <taxon>Mycenaceae</taxon>
        <taxon>Mycena</taxon>
    </lineage>
</organism>
<name>A0AAD7NI25_9AGAR</name>
<proteinExistence type="predicted"/>
<dbReference type="EMBL" id="JARJLG010000047">
    <property type="protein sequence ID" value="KAJ7760908.1"/>
    <property type="molecule type" value="Genomic_DNA"/>
</dbReference>
<evidence type="ECO:0000313" key="2">
    <source>
        <dbReference type="Proteomes" id="UP001215280"/>
    </source>
</evidence>
<accession>A0AAD7NI25</accession>